<comment type="caution">
    <text evidence="2">The sequence shown here is derived from an EMBL/GenBank/DDBJ whole genome shotgun (WGS) entry which is preliminary data.</text>
</comment>
<evidence type="ECO:0000313" key="2">
    <source>
        <dbReference type="EMBL" id="RUA22718.1"/>
    </source>
</evidence>
<proteinExistence type="predicted"/>
<dbReference type="AlphaFoldDB" id="A0A432JJG4"/>
<reference evidence="2" key="1">
    <citation type="submission" date="2018-12" db="EMBL/GenBank/DDBJ databases">
        <authorList>
            <person name="Jadhav K."/>
            <person name="Kushwaha B."/>
            <person name="Jadhav I."/>
        </authorList>
    </citation>
    <scope>NUCLEOTIDE SEQUENCE [LARGE SCALE GENOMIC DNA]</scope>
    <source>
        <strain evidence="2">SBS 10</strain>
    </source>
</reference>
<feature type="compositionally biased region" description="Low complexity" evidence="1">
    <location>
        <begin position="69"/>
        <end position="86"/>
    </location>
</feature>
<evidence type="ECO:0000256" key="1">
    <source>
        <dbReference type="SAM" id="MobiDB-lite"/>
    </source>
</evidence>
<feature type="region of interest" description="Disordered" evidence="1">
    <location>
        <begin position="64"/>
        <end position="90"/>
    </location>
</feature>
<dbReference type="EMBL" id="RXHI01000011">
    <property type="protein sequence ID" value="RUA22718.1"/>
    <property type="molecule type" value="Genomic_DNA"/>
</dbReference>
<gene>
    <name evidence="2" type="ORF">DSL92_04440</name>
</gene>
<protein>
    <submittedName>
        <fullName evidence="2">Uncharacterized protein</fullName>
    </submittedName>
</protein>
<accession>A0A432JJG4</accession>
<name>A0A432JJG4_9GAMM</name>
<organism evidence="2">
    <name type="scientific">Billgrantia gudaonensis</name>
    <dbReference type="NCBI Taxonomy" id="376427"/>
    <lineage>
        <taxon>Bacteria</taxon>
        <taxon>Pseudomonadati</taxon>
        <taxon>Pseudomonadota</taxon>
        <taxon>Gammaproteobacteria</taxon>
        <taxon>Oceanospirillales</taxon>
        <taxon>Halomonadaceae</taxon>
        <taxon>Billgrantia</taxon>
    </lineage>
</organism>
<sequence length="135" mass="14623">MSYTSTSSEVNDISFTAAPYRHHHFVGPSGPARAAWPLNFAVLDVSEGRVLVVWRRCPRGHDIQHLDATRSPSSSRTPSCSPTASRDNIRLGHVRHRDMDSVIVAAKAASNTISSWSFPDGYTHASANAAYSSSA</sequence>